<evidence type="ECO:0000313" key="4">
    <source>
        <dbReference type="Proteomes" id="UP000078561"/>
    </source>
</evidence>
<sequence>MTHPCDCPSVNVNDSTDLPPPYSPTPPPLANVTTSTLGSHPDVVCVGPSMPTPYIYQPQNDIRFTMPQPFPTSPLQPPQQQYIPPQAMYHPHSSTPLYHPNTAPGLQYGTINKPAGFHTIHIPAQHQPLYHPAVNDDNDDEDEVCQRRFPFGALFFVFGWMMPPLWVIGACCCASSRHPSERFWAGLNLTMALLLLFSSLFYSSLATV</sequence>
<gene>
    <name evidence="3" type="primary">ABSGL_10234.1 scaffold 11814</name>
</gene>
<evidence type="ECO:0000313" key="3">
    <source>
        <dbReference type="EMBL" id="SAM04373.1"/>
    </source>
</evidence>
<feature type="transmembrane region" description="Helical" evidence="2">
    <location>
        <begin position="183"/>
        <end position="202"/>
    </location>
</feature>
<dbReference type="AlphaFoldDB" id="A0A163K595"/>
<feature type="region of interest" description="Disordered" evidence="1">
    <location>
        <begin position="1"/>
        <end position="30"/>
    </location>
</feature>
<dbReference type="Proteomes" id="UP000078561">
    <property type="component" value="Unassembled WGS sequence"/>
</dbReference>
<dbReference type="OrthoDB" id="2289831at2759"/>
<keyword evidence="2" id="KW-0472">Membrane</keyword>
<evidence type="ECO:0000256" key="2">
    <source>
        <dbReference type="SAM" id="Phobius"/>
    </source>
</evidence>
<dbReference type="InParanoid" id="A0A163K595"/>
<proteinExistence type="predicted"/>
<reference evidence="3" key="1">
    <citation type="submission" date="2016-04" db="EMBL/GenBank/DDBJ databases">
        <authorList>
            <person name="Evans L.H."/>
            <person name="Alamgir A."/>
            <person name="Owens N."/>
            <person name="Weber N.D."/>
            <person name="Virtaneva K."/>
            <person name="Barbian K."/>
            <person name="Babar A."/>
            <person name="Rosenke K."/>
        </authorList>
    </citation>
    <scope>NUCLEOTIDE SEQUENCE [LARGE SCALE GENOMIC DNA]</scope>
    <source>
        <strain evidence="3">CBS 101.48</strain>
    </source>
</reference>
<feature type="compositionally biased region" description="Pro residues" evidence="1">
    <location>
        <begin position="18"/>
        <end position="29"/>
    </location>
</feature>
<protein>
    <submittedName>
        <fullName evidence="3">Uncharacterized protein</fullName>
    </submittedName>
</protein>
<evidence type="ECO:0000256" key="1">
    <source>
        <dbReference type="SAM" id="MobiDB-lite"/>
    </source>
</evidence>
<accession>A0A163K595</accession>
<organism evidence="3">
    <name type="scientific">Absidia glauca</name>
    <name type="common">Pin mould</name>
    <dbReference type="NCBI Taxonomy" id="4829"/>
    <lineage>
        <taxon>Eukaryota</taxon>
        <taxon>Fungi</taxon>
        <taxon>Fungi incertae sedis</taxon>
        <taxon>Mucoromycota</taxon>
        <taxon>Mucoromycotina</taxon>
        <taxon>Mucoromycetes</taxon>
        <taxon>Mucorales</taxon>
        <taxon>Cunninghamellaceae</taxon>
        <taxon>Absidia</taxon>
    </lineage>
</organism>
<keyword evidence="2" id="KW-1133">Transmembrane helix</keyword>
<dbReference type="EMBL" id="LT554361">
    <property type="protein sequence ID" value="SAM04373.1"/>
    <property type="molecule type" value="Genomic_DNA"/>
</dbReference>
<name>A0A163K595_ABSGL</name>
<keyword evidence="2" id="KW-0812">Transmembrane</keyword>
<feature type="transmembrane region" description="Helical" evidence="2">
    <location>
        <begin position="149"/>
        <end position="171"/>
    </location>
</feature>
<keyword evidence="4" id="KW-1185">Reference proteome</keyword>